<dbReference type="PANTHER" id="PTHR10491">
    <property type="entry name" value="DTDP-4-DEHYDRORHAMNOSE REDUCTASE"/>
    <property type="match status" value="1"/>
</dbReference>
<dbReference type="EC" id="1.1.1.133" evidence="3 6"/>
<name>A0AA48WE07_9BURK</name>
<evidence type="ECO:0000256" key="2">
    <source>
        <dbReference type="ARBA" id="ARBA00010944"/>
    </source>
</evidence>
<dbReference type="Gene3D" id="3.90.25.10">
    <property type="entry name" value="UDP-galactose 4-epimerase, domain 1"/>
    <property type="match status" value="1"/>
</dbReference>
<dbReference type="EMBL" id="CP065053">
    <property type="protein sequence ID" value="QPI50603.1"/>
    <property type="molecule type" value="Genomic_DNA"/>
</dbReference>
<dbReference type="GO" id="GO:0008831">
    <property type="term" value="F:dTDP-4-dehydrorhamnose reductase activity"/>
    <property type="evidence" value="ECO:0007669"/>
    <property type="project" value="UniProtKB-EC"/>
</dbReference>
<dbReference type="Gene3D" id="3.40.50.720">
    <property type="entry name" value="NAD(P)-binding Rossmann-like Domain"/>
    <property type="match status" value="1"/>
</dbReference>
<evidence type="ECO:0000313" key="9">
    <source>
        <dbReference type="Proteomes" id="UP000662888"/>
    </source>
</evidence>
<gene>
    <name evidence="8" type="primary">rfbD</name>
    <name evidence="8" type="ORF">IV454_03035</name>
</gene>
<comment type="catalytic activity">
    <reaction evidence="5 6">
        <text>dTDP-beta-L-rhamnose + NADP(+) = dTDP-4-dehydro-beta-L-rhamnose + NADPH + H(+)</text>
        <dbReference type="Rhea" id="RHEA:21796"/>
        <dbReference type="ChEBI" id="CHEBI:15378"/>
        <dbReference type="ChEBI" id="CHEBI:57510"/>
        <dbReference type="ChEBI" id="CHEBI:57783"/>
        <dbReference type="ChEBI" id="CHEBI:58349"/>
        <dbReference type="ChEBI" id="CHEBI:62830"/>
        <dbReference type="EC" id="1.1.1.133"/>
    </reaction>
</comment>
<evidence type="ECO:0000259" key="7">
    <source>
        <dbReference type="Pfam" id="PF04321"/>
    </source>
</evidence>
<evidence type="ECO:0000256" key="5">
    <source>
        <dbReference type="ARBA" id="ARBA00048200"/>
    </source>
</evidence>
<reference evidence="8 9" key="1">
    <citation type="submission" date="2020-11" db="EMBL/GenBank/DDBJ databases">
        <authorList>
            <person name="Sun Q."/>
        </authorList>
    </citation>
    <scope>NUCLEOTIDE SEQUENCE [LARGE SCALE GENOMIC DNA]</scope>
    <source>
        <strain evidence="8 9">P8398</strain>
    </source>
</reference>
<evidence type="ECO:0000313" key="8">
    <source>
        <dbReference type="EMBL" id="QPI50603.1"/>
    </source>
</evidence>
<dbReference type="RefSeq" id="WP_206090234.1">
    <property type="nucleotide sequence ID" value="NZ_CP065053.1"/>
</dbReference>
<keyword evidence="9" id="KW-1185">Reference proteome</keyword>
<keyword evidence="6" id="KW-0521">NADP</keyword>
<dbReference type="Pfam" id="PF04321">
    <property type="entry name" value="RmlD_sub_bind"/>
    <property type="match status" value="1"/>
</dbReference>
<dbReference type="CDD" id="cd05254">
    <property type="entry name" value="dTDP_HR_like_SDR_e"/>
    <property type="match status" value="1"/>
</dbReference>
<dbReference type="NCBIfam" id="TIGR01214">
    <property type="entry name" value="rmlD"/>
    <property type="match status" value="1"/>
</dbReference>
<organism evidence="8 9">
    <name type="scientific">Massilia antarctica</name>
    <dbReference type="NCBI Taxonomy" id="2765360"/>
    <lineage>
        <taxon>Bacteria</taxon>
        <taxon>Pseudomonadati</taxon>
        <taxon>Pseudomonadota</taxon>
        <taxon>Betaproteobacteria</taxon>
        <taxon>Burkholderiales</taxon>
        <taxon>Oxalobacteraceae</taxon>
        <taxon>Telluria group</taxon>
        <taxon>Massilia</taxon>
    </lineage>
</organism>
<sequence length="296" mass="30922">MRILLTGASGQVGHELARRLRPLGELVAPGHAQCDLADLDQLRAVLRAVRPGLIVNAAAYTAVDRAQDEGALAMRINADAPALMAQEARVLGAALLHYSTDYVFDGTSARAYAETDTPAPLNVYGQSKLAGEQAIAAAGIAHLIVRTSWLYGMHGNNFLLTMLRLARERTQLRIVADQHGAPTWSGTVADASARLLGLALAGGAPWWERHGGLYHLSSQGQTSWAGFAEAIFSATGTACQVIPISAAEYGASAPRPANSLLDSGKLMALCGPLPDWRAALAACLAEAPAPGGSGQE</sequence>
<comment type="function">
    <text evidence="6">Catalyzes the reduction of dTDP-6-deoxy-L-lyxo-4-hexulose to yield dTDP-L-rhamnose.</text>
</comment>
<dbReference type="InterPro" id="IPR036291">
    <property type="entry name" value="NAD(P)-bd_dom_sf"/>
</dbReference>
<dbReference type="InterPro" id="IPR029903">
    <property type="entry name" value="RmlD-like-bd"/>
</dbReference>
<comment type="cofactor">
    <cofactor evidence="6">
        <name>Mg(2+)</name>
        <dbReference type="ChEBI" id="CHEBI:18420"/>
    </cofactor>
    <text evidence="6">Binds 1 Mg(2+) ion per monomer.</text>
</comment>
<evidence type="ECO:0000256" key="3">
    <source>
        <dbReference type="ARBA" id="ARBA00012929"/>
    </source>
</evidence>
<dbReference type="SUPFAM" id="SSF51735">
    <property type="entry name" value="NAD(P)-binding Rossmann-fold domains"/>
    <property type="match status" value="1"/>
</dbReference>
<dbReference type="InterPro" id="IPR005913">
    <property type="entry name" value="dTDP_dehydrorham_reduct"/>
</dbReference>
<dbReference type="Proteomes" id="UP000662888">
    <property type="component" value="Chromosome"/>
</dbReference>
<evidence type="ECO:0000256" key="1">
    <source>
        <dbReference type="ARBA" id="ARBA00004781"/>
    </source>
</evidence>
<dbReference type="PANTHER" id="PTHR10491:SF4">
    <property type="entry name" value="METHIONINE ADENOSYLTRANSFERASE 2 SUBUNIT BETA"/>
    <property type="match status" value="1"/>
</dbReference>
<protein>
    <recommendedName>
        <fullName evidence="4 6">dTDP-4-dehydrorhamnose reductase</fullName>
        <ecNumber evidence="3 6">1.1.1.133</ecNumber>
    </recommendedName>
</protein>
<evidence type="ECO:0000256" key="6">
    <source>
        <dbReference type="RuleBase" id="RU364082"/>
    </source>
</evidence>
<accession>A0AA48WE07</accession>
<proteinExistence type="inferred from homology"/>
<feature type="domain" description="RmlD-like substrate binding" evidence="7">
    <location>
        <begin position="1"/>
        <end position="286"/>
    </location>
</feature>
<comment type="similarity">
    <text evidence="2 6">Belongs to the dTDP-4-dehydrorhamnose reductase family.</text>
</comment>
<evidence type="ECO:0000256" key="4">
    <source>
        <dbReference type="ARBA" id="ARBA00017099"/>
    </source>
</evidence>
<keyword evidence="6 8" id="KW-0560">Oxidoreductase</keyword>
<comment type="pathway">
    <text evidence="1 6">Carbohydrate biosynthesis; dTDP-L-rhamnose biosynthesis.</text>
</comment>